<name>A0A4P6FBY3_9MICO</name>
<keyword evidence="2" id="KW-0472">Membrane</keyword>
<evidence type="ECO:0008006" key="6">
    <source>
        <dbReference type="Google" id="ProtNLM"/>
    </source>
</evidence>
<feature type="transmembrane region" description="Helical" evidence="2">
    <location>
        <begin position="740"/>
        <end position="760"/>
    </location>
</feature>
<feature type="transmembrane region" description="Helical" evidence="2">
    <location>
        <begin position="472"/>
        <end position="495"/>
    </location>
</feature>
<feature type="transmembrane region" description="Helical" evidence="2">
    <location>
        <begin position="667"/>
        <end position="688"/>
    </location>
</feature>
<evidence type="ECO:0000256" key="2">
    <source>
        <dbReference type="SAM" id="Phobius"/>
    </source>
</evidence>
<feature type="transmembrane region" description="Helical" evidence="2">
    <location>
        <begin position="516"/>
        <end position="541"/>
    </location>
</feature>
<evidence type="ECO:0000256" key="1">
    <source>
        <dbReference type="SAM" id="MobiDB-lite"/>
    </source>
</evidence>
<keyword evidence="2" id="KW-0812">Transmembrane</keyword>
<dbReference type="KEGG" id="agf:ET445_08355"/>
<feature type="signal peptide" evidence="3">
    <location>
        <begin position="1"/>
        <end position="26"/>
    </location>
</feature>
<organism evidence="4 5">
    <name type="scientific">Agromyces protaetiae</name>
    <dbReference type="NCBI Taxonomy" id="2509455"/>
    <lineage>
        <taxon>Bacteria</taxon>
        <taxon>Bacillati</taxon>
        <taxon>Actinomycetota</taxon>
        <taxon>Actinomycetes</taxon>
        <taxon>Micrococcales</taxon>
        <taxon>Microbacteriaceae</taxon>
        <taxon>Agromyces</taxon>
    </lineage>
</organism>
<feature type="chain" id="PRO_5020542015" description="MFS transporter" evidence="3">
    <location>
        <begin position="27"/>
        <end position="782"/>
    </location>
</feature>
<feature type="transmembrane region" description="Helical" evidence="2">
    <location>
        <begin position="614"/>
        <end position="634"/>
    </location>
</feature>
<keyword evidence="2" id="KW-1133">Transmembrane helix</keyword>
<dbReference type="RefSeq" id="WP_129190518.1">
    <property type="nucleotide sequence ID" value="NZ_CP035491.1"/>
</dbReference>
<feature type="transmembrane region" description="Helical" evidence="2">
    <location>
        <begin position="590"/>
        <end position="608"/>
    </location>
</feature>
<feature type="compositionally biased region" description="Basic and acidic residues" evidence="1">
    <location>
        <begin position="418"/>
        <end position="443"/>
    </location>
</feature>
<keyword evidence="3" id="KW-0732">Signal</keyword>
<evidence type="ECO:0000256" key="3">
    <source>
        <dbReference type="SAM" id="SignalP"/>
    </source>
</evidence>
<feature type="compositionally biased region" description="Basic and acidic residues" evidence="1">
    <location>
        <begin position="49"/>
        <end position="62"/>
    </location>
</feature>
<feature type="transmembrane region" description="Helical" evidence="2">
    <location>
        <begin position="553"/>
        <end position="578"/>
    </location>
</feature>
<reference evidence="4 5" key="1">
    <citation type="submission" date="2019-01" db="EMBL/GenBank/DDBJ databases">
        <title>Genome sequencing of strain FW100M-8.</title>
        <authorList>
            <person name="Heo J."/>
            <person name="Kim S.-J."/>
            <person name="Kim J.-S."/>
            <person name="Hong S.-B."/>
            <person name="Kwon S.-W."/>
        </authorList>
    </citation>
    <scope>NUCLEOTIDE SEQUENCE [LARGE SCALE GENOMIC DNA]</scope>
    <source>
        <strain evidence="4 5">FW100M-8</strain>
    </source>
</reference>
<feature type="transmembrane region" description="Helical" evidence="2">
    <location>
        <begin position="708"/>
        <end position="728"/>
    </location>
</feature>
<feature type="region of interest" description="Disordered" evidence="1">
    <location>
        <begin position="410"/>
        <end position="445"/>
    </location>
</feature>
<dbReference type="AlphaFoldDB" id="A0A4P6FBY3"/>
<feature type="transmembrane region" description="Helical" evidence="2">
    <location>
        <begin position="641"/>
        <end position="661"/>
    </location>
</feature>
<proteinExistence type="predicted"/>
<protein>
    <recommendedName>
        <fullName evidence="6">MFS transporter</fullName>
    </recommendedName>
</protein>
<dbReference type="OrthoDB" id="9772590at2"/>
<sequence length="782" mass="81819">MRRFSAAAIALGLALGGALLPAAVSAADSDDGTSVIDVPAPDGAPSPDDAPHDPAPGERRFDPGPAVSYDFAPAEVDVAVDPGKGSHIAGASISRVGGAPAQQCGGDASWNDPVVSCAFTGLDTGEWLVRGGQDFGWWKLHWRWESHSDAPWGGWWAWSWRWHSEGLSPFTAEAVVTIPATPMIGSAVVAADGSLAVSGSGGSAGDAVHVLDASWSLVCDATVDGAGAWVCAAGGPFTAGASLVAVEEDAHSGCWSGFCRVPGGLSAVSGPVQTTAAPVAPRIVVDPAWAFSIAGIDLSSIHPGDAFSISGSHLPPGLDVSVVLHSDPVTLATTAVGGDGAFAARATVPVGTEPGVHRVVVTLSGQGIEPTSKEVQVTVAAVPVAAAAQALVAASTGTGLTPSFVPPLAAAPAAAPPTEREEPVEHVAEAEHEAEPPEPHGLEGELEPNILTDALEPITVVFTNPQAVASSFAIGLVLIILAMVPAHLLNATIAEQYQRFGGRFANVRRPRWYDRLVAWLGSRTSVGAIVLVAVTAMLLGFADPHFGFNEHSLRLIIALAIALFYVAFVTNWITALILKTRWSVAATISVRPLGIILTVLGVIASRFLDFSPGFLIGLVLGLSISTTAIHEFAWRAVAIRSSLIIGAGLAAWIGYSIMTVHGEPHDFWGALWVETLVAIAAEGIVLLLVDLLPFKLLEGERLWEKSRWLWAAFYLVTTVLFIVTVASWEGNWRELGGAVWLWVATVSGFALVSVLIYLYFRFWAPPLPEEQPGEEVPLERVE</sequence>
<dbReference type="Proteomes" id="UP000291259">
    <property type="component" value="Chromosome"/>
</dbReference>
<evidence type="ECO:0000313" key="5">
    <source>
        <dbReference type="Proteomes" id="UP000291259"/>
    </source>
</evidence>
<accession>A0A4P6FBY3</accession>
<evidence type="ECO:0000313" key="4">
    <source>
        <dbReference type="EMBL" id="QAY73354.1"/>
    </source>
</evidence>
<feature type="region of interest" description="Disordered" evidence="1">
    <location>
        <begin position="30"/>
        <end position="64"/>
    </location>
</feature>
<gene>
    <name evidence="4" type="ORF">ET445_08355</name>
</gene>
<dbReference type="EMBL" id="CP035491">
    <property type="protein sequence ID" value="QAY73354.1"/>
    <property type="molecule type" value="Genomic_DNA"/>
</dbReference>
<keyword evidence="5" id="KW-1185">Reference proteome</keyword>